<dbReference type="STRING" id="13249.T1HE65"/>
<evidence type="ECO:0000256" key="2">
    <source>
        <dbReference type="ARBA" id="ARBA00015652"/>
    </source>
</evidence>
<keyword evidence="8" id="KW-1185">Reference proteome</keyword>
<dbReference type="AlphaFoldDB" id="T1HE65"/>
<name>T1HE65_RHOPR</name>
<dbReference type="Pfam" id="PF14995">
    <property type="entry name" value="TMEM107"/>
    <property type="match status" value="1"/>
</dbReference>
<accession>T1HE65</accession>
<evidence type="ECO:0000256" key="6">
    <source>
        <dbReference type="ARBA" id="ARBA00023136"/>
    </source>
</evidence>
<protein>
    <recommendedName>
        <fullName evidence="2">Transmembrane protein 107</fullName>
    </recommendedName>
</protein>
<dbReference type="GO" id="GO:0036038">
    <property type="term" value="C:MKS complex"/>
    <property type="evidence" value="ECO:0007669"/>
    <property type="project" value="TreeGrafter"/>
</dbReference>
<evidence type="ECO:0000256" key="5">
    <source>
        <dbReference type="ARBA" id="ARBA00022989"/>
    </source>
</evidence>
<dbReference type="HOGENOM" id="CLU_175678_0_0_1"/>
<sequence length="88" mass="9630">MPAAFSADTIVPARFLTLLANLIILILSLWSRESNVLASLPIEFEEDDYNSVHKELTIGLSVGIALIGIEFIGFFSGITMFKNSISLL</sequence>
<dbReference type="eggNOG" id="ENOG502T3QD">
    <property type="taxonomic scope" value="Eukaryota"/>
</dbReference>
<dbReference type="Proteomes" id="UP000015103">
    <property type="component" value="Unassembled WGS sequence"/>
</dbReference>
<evidence type="ECO:0000313" key="7">
    <source>
        <dbReference type="EnsemblMetazoa" id="RPRC002337-PA"/>
    </source>
</evidence>
<evidence type="ECO:0000256" key="4">
    <source>
        <dbReference type="ARBA" id="ARBA00022794"/>
    </source>
</evidence>
<dbReference type="GO" id="GO:0016020">
    <property type="term" value="C:membrane"/>
    <property type="evidence" value="ECO:0007669"/>
    <property type="project" value="UniProtKB-SubCell"/>
</dbReference>
<keyword evidence="4" id="KW-0970">Cilium biogenesis/degradation</keyword>
<evidence type="ECO:0000313" key="8">
    <source>
        <dbReference type="Proteomes" id="UP000015103"/>
    </source>
</evidence>
<evidence type="ECO:0000256" key="1">
    <source>
        <dbReference type="ARBA" id="ARBA00004141"/>
    </source>
</evidence>
<organism evidence="7 8">
    <name type="scientific">Rhodnius prolixus</name>
    <name type="common">Triatomid bug</name>
    <dbReference type="NCBI Taxonomy" id="13249"/>
    <lineage>
        <taxon>Eukaryota</taxon>
        <taxon>Metazoa</taxon>
        <taxon>Ecdysozoa</taxon>
        <taxon>Arthropoda</taxon>
        <taxon>Hexapoda</taxon>
        <taxon>Insecta</taxon>
        <taxon>Pterygota</taxon>
        <taxon>Neoptera</taxon>
        <taxon>Paraneoptera</taxon>
        <taxon>Hemiptera</taxon>
        <taxon>Heteroptera</taxon>
        <taxon>Panheteroptera</taxon>
        <taxon>Cimicomorpha</taxon>
        <taxon>Reduviidae</taxon>
        <taxon>Triatominae</taxon>
        <taxon>Rhodnius</taxon>
    </lineage>
</organism>
<dbReference type="GO" id="GO:1905515">
    <property type="term" value="P:non-motile cilium assembly"/>
    <property type="evidence" value="ECO:0007669"/>
    <property type="project" value="TreeGrafter"/>
</dbReference>
<dbReference type="EMBL" id="ACPB03026840">
    <property type="status" value="NOT_ANNOTATED_CDS"/>
    <property type="molecule type" value="Genomic_DNA"/>
</dbReference>
<dbReference type="InterPro" id="IPR029248">
    <property type="entry name" value="TMEM107"/>
</dbReference>
<reference evidence="7" key="1">
    <citation type="submission" date="2015-05" db="UniProtKB">
        <authorList>
            <consortium name="EnsemblMetazoa"/>
        </authorList>
    </citation>
    <scope>IDENTIFICATION</scope>
</reference>
<dbReference type="PANTHER" id="PTHR34341:SF1">
    <property type="entry name" value="TRANSMEMBRANE PROTEIN 107"/>
    <property type="match status" value="1"/>
</dbReference>
<dbReference type="PANTHER" id="PTHR34341">
    <property type="entry name" value="TRANSMEMBRANE PROTEIN 107"/>
    <property type="match status" value="1"/>
</dbReference>
<dbReference type="EMBL" id="ACPB03026841">
    <property type="status" value="NOT_ANNOTATED_CDS"/>
    <property type="molecule type" value="Genomic_DNA"/>
</dbReference>
<proteinExistence type="predicted"/>
<dbReference type="VEuPathDB" id="VectorBase:RPRC002337"/>
<keyword evidence="3" id="KW-0812">Transmembrane</keyword>
<comment type="subcellular location">
    <subcellularLocation>
        <location evidence="1">Membrane</location>
        <topology evidence="1">Multi-pass membrane protein</topology>
    </subcellularLocation>
</comment>
<dbReference type="EnsemblMetazoa" id="RPRC002337-RA">
    <property type="protein sequence ID" value="RPRC002337-PA"/>
    <property type="gene ID" value="RPRC002337"/>
</dbReference>
<dbReference type="OMA" id="WICFYLR"/>
<keyword evidence="6" id="KW-0472">Membrane</keyword>
<evidence type="ECO:0000256" key="3">
    <source>
        <dbReference type="ARBA" id="ARBA00022692"/>
    </source>
</evidence>
<dbReference type="InParanoid" id="T1HE65"/>
<dbReference type="GO" id="GO:1904491">
    <property type="term" value="P:protein localization to ciliary transition zone"/>
    <property type="evidence" value="ECO:0007669"/>
    <property type="project" value="TreeGrafter"/>
</dbReference>
<keyword evidence="5" id="KW-1133">Transmembrane helix</keyword>